<organism evidence="2">
    <name type="scientific">Triticum aestivum</name>
    <name type="common">Wheat</name>
    <dbReference type="NCBI Taxonomy" id="4565"/>
    <lineage>
        <taxon>Eukaryota</taxon>
        <taxon>Viridiplantae</taxon>
        <taxon>Streptophyta</taxon>
        <taxon>Embryophyta</taxon>
        <taxon>Tracheophyta</taxon>
        <taxon>Spermatophyta</taxon>
        <taxon>Magnoliopsida</taxon>
        <taxon>Liliopsida</taxon>
        <taxon>Poales</taxon>
        <taxon>Poaceae</taxon>
        <taxon>BOP clade</taxon>
        <taxon>Pooideae</taxon>
        <taxon>Triticodae</taxon>
        <taxon>Triticeae</taxon>
        <taxon>Triticinae</taxon>
        <taxon>Triticum</taxon>
    </lineage>
</organism>
<accession>A0A077RYG1</accession>
<feature type="compositionally biased region" description="Acidic residues" evidence="1">
    <location>
        <begin position="141"/>
        <end position="151"/>
    </location>
</feature>
<feature type="region of interest" description="Disordered" evidence="1">
    <location>
        <begin position="1"/>
        <end position="34"/>
    </location>
</feature>
<name>A0A077RYG1_WHEAT</name>
<feature type="region of interest" description="Disordered" evidence="1">
    <location>
        <begin position="49"/>
        <end position="70"/>
    </location>
</feature>
<dbReference type="EMBL" id="HG670306">
    <property type="protein sequence ID" value="CDM85944.1"/>
    <property type="molecule type" value="Genomic_DNA"/>
</dbReference>
<reference evidence="2" key="1">
    <citation type="journal article" date="2014" name="Science">
        <title>Structural and functional partitioning of bread wheat chromosome 3B.</title>
        <authorList>
            <person name="Choulet F."/>
            <person name="Alberti A."/>
            <person name="Theil S."/>
            <person name="Glover N."/>
            <person name="Barbe V."/>
            <person name="Daron J."/>
            <person name="Pingault L."/>
            <person name="Sourdille P."/>
            <person name="Couloux A."/>
            <person name="Paux E."/>
            <person name="Leroy P."/>
            <person name="Mangenot S."/>
            <person name="Guilhot N."/>
            <person name="Le Gouis J."/>
            <person name="Balfourier F."/>
            <person name="Alaux M."/>
            <person name="Jamilloux V."/>
            <person name="Poulain J."/>
            <person name="Durand C."/>
            <person name="Bellec A."/>
            <person name="Gaspin C."/>
            <person name="Safar J."/>
            <person name="Dolezel J."/>
            <person name="Rogers J."/>
            <person name="Vandepoele K."/>
            <person name="Aury J.M."/>
            <person name="Mayer K."/>
            <person name="Berges H."/>
            <person name="Quesneville H."/>
            <person name="Wincker P."/>
            <person name="Feuillet C."/>
        </authorList>
    </citation>
    <scope>NUCLEOTIDE SEQUENCE</scope>
</reference>
<sequence>MACSSRGPRRRPSWTWSPPPTASGRPGPIPHRPRHLVLRLRVSPDLDQRGMEDQAGRGPHRPPQGQGSSQMFLQVSERVCVVMMESWCPFLCGNGIFSVCLDRTLWLMGVAGSIAYNWSRSGMKTSVKLIHDRAGLPPKEDNDDSDGEDSSNDVHIRLDPYRVFDRYFREKDDNGTGKGEDSRGRSSPP</sequence>
<gene>
    <name evidence="2" type="ORF">TRAES_3BF072400300CFD_c1</name>
</gene>
<dbReference type="HOGENOM" id="CLU_1436825_0_0_1"/>
<evidence type="ECO:0000313" key="2">
    <source>
        <dbReference type="EMBL" id="CDM85944.1"/>
    </source>
</evidence>
<proteinExistence type="predicted"/>
<evidence type="ECO:0000256" key="1">
    <source>
        <dbReference type="SAM" id="MobiDB-lite"/>
    </source>
</evidence>
<feature type="region of interest" description="Disordered" evidence="1">
    <location>
        <begin position="134"/>
        <end position="189"/>
    </location>
</feature>
<feature type="compositionally biased region" description="Basic and acidic residues" evidence="1">
    <location>
        <begin position="152"/>
        <end position="189"/>
    </location>
</feature>
<protein>
    <submittedName>
        <fullName evidence="2">Uncharacterized protein</fullName>
    </submittedName>
</protein>
<dbReference type="AlphaFoldDB" id="A0A077RYG1"/>